<organism evidence="1 2">
    <name type="scientific">Heterotrigona itama</name>
    <dbReference type="NCBI Taxonomy" id="395501"/>
    <lineage>
        <taxon>Eukaryota</taxon>
        <taxon>Metazoa</taxon>
        <taxon>Ecdysozoa</taxon>
        <taxon>Arthropoda</taxon>
        <taxon>Hexapoda</taxon>
        <taxon>Insecta</taxon>
        <taxon>Pterygota</taxon>
        <taxon>Neoptera</taxon>
        <taxon>Endopterygota</taxon>
        <taxon>Hymenoptera</taxon>
        <taxon>Apocrita</taxon>
        <taxon>Aculeata</taxon>
        <taxon>Apoidea</taxon>
        <taxon>Anthophila</taxon>
        <taxon>Apidae</taxon>
        <taxon>Heterotrigona</taxon>
    </lineage>
</organism>
<reference evidence="1" key="1">
    <citation type="submission" date="2020-07" db="EMBL/GenBank/DDBJ databases">
        <authorList>
            <person name="Nazaruddin N."/>
        </authorList>
    </citation>
    <scope>NUCLEOTIDE SEQUENCE</scope>
</reference>
<accession>A0A6V7HKK3</accession>
<protein>
    <submittedName>
        <fullName evidence="1">Uncharacterized protein</fullName>
    </submittedName>
</protein>
<feature type="non-terminal residue" evidence="1">
    <location>
        <position position="54"/>
    </location>
</feature>
<sequence>ARFAHIQSKVGLTTILRDHKVDVCEKTTIPYKLDKRVFFLRMDGGVNLKISKVQ</sequence>
<comment type="caution">
    <text evidence="1">The sequence shown here is derived from an EMBL/GenBank/DDBJ whole genome shotgun (WGS) entry which is preliminary data.</text>
</comment>
<dbReference type="Proteomes" id="UP000752696">
    <property type="component" value="Unassembled WGS sequence"/>
</dbReference>
<keyword evidence="2" id="KW-1185">Reference proteome</keyword>
<feature type="non-terminal residue" evidence="1">
    <location>
        <position position="1"/>
    </location>
</feature>
<evidence type="ECO:0000313" key="1">
    <source>
        <dbReference type="EMBL" id="CAD1481056.1"/>
    </source>
</evidence>
<proteinExistence type="predicted"/>
<name>A0A6V7HKK3_9HYME</name>
<dbReference type="AlphaFoldDB" id="A0A6V7HKK3"/>
<dbReference type="OrthoDB" id="7550528at2759"/>
<gene>
    <name evidence="1" type="ORF">MHI_LOCUS978799</name>
</gene>
<evidence type="ECO:0000313" key="2">
    <source>
        <dbReference type="Proteomes" id="UP000752696"/>
    </source>
</evidence>
<dbReference type="EMBL" id="CAJDYZ010013379">
    <property type="protein sequence ID" value="CAD1481056.1"/>
    <property type="molecule type" value="Genomic_DNA"/>
</dbReference>